<dbReference type="Pfam" id="PF08335">
    <property type="entry name" value="GlnD_UR_UTase"/>
    <property type="match status" value="1"/>
</dbReference>
<gene>
    <name evidence="8" type="ORF">METZ01_LOCUS84357</name>
</gene>
<evidence type="ECO:0000259" key="7">
    <source>
        <dbReference type="PROSITE" id="PS51671"/>
    </source>
</evidence>
<dbReference type="GO" id="GO:0016787">
    <property type="term" value="F:hydrolase activity"/>
    <property type="evidence" value="ECO:0007669"/>
    <property type="project" value="UniProtKB-KW"/>
</dbReference>
<keyword evidence="5" id="KW-0511">Multifunctional enzyme</keyword>
<dbReference type="PANTHER" id="PTHR47320:SF1">
    <property type="entry name" value="BIFUNCTIONAL URIDYLYLTRANSFERASE_URIDYLYL-REMOVING ENZYME"/>
    <property type="match status" value="1"/>
</dbReference>
<dbReference type="CDD" id="cd04873">
    <property type="entry name" value="ACT_UUR-ACR-like"/>
    <property type="match status" value="1"/>
</dbReference>
<feature type="domain" description="ACT" evidence="7">
    <location>
        <begin position="1081"/>
        <end position="1152"/>
    </location>
</feature>
<dbReference type="PROSITE" id="PS51671">
    <property type="entry name" value="ACT"/>
    <property type="match status" value="1"/>
</dbReference>
<dbReference type="EMBL" id="UINC01007116">
    <property type="protein sequence ID" value="SVA31503.1"/>
    <property type="molecule type" value="Genomic_DNA"/>
</dbReference>
<dbReference type="Gene3D" id="1.10.3090.10">
    <property type="entry name" value="cca-adding enzyme, domain 2"/>
    <property type="match status" value="1"/>
</dbReference>
<evidence type="ECO:0000256" key="2">
    <source>
        <dbReference type="ARBA" id="ARBA00022695"/>
    </source>
</evidence>
<dbReference type="InterPro" id="IPR010043">
    <property type="entry name" value="UTase/UR"/>
</dbReference>
<evidence type="ECO:0000256" key="4">
    <source>
        <dbReference type="ARBA" id="ARBA00022842"/>
    </source>
</evidence>
<evidence type="ECO:0000256" key="1">
    <source>
        <dbReference type="ARBA" id="ARBA00022679"/>
    </source>
</evidence>
<keyword evidence="4" id="KW-0460">Magnesium</keyword>
<dbReference type="InterPro" id="IPR002912">
    <property type="entry name" value="ACT_dom"/>
</dbReference>
<reference evidence="8" key="1">
    <citation type="submission" date="2018-05" db="EMBL/GenBank/DDBJ databases">
        <authorList>
            <person name="Lanie J.A."/>
            <person name="Ng W.-L."/>
            <person name="Kazmierczak K.M."/>
            <person name="Andrzejewski T.M."/>
            <person name="Davidsen T.M."/>
            <person name="Wayne K.J."/>
            <person name="Tettelin H."/>
            <person name="Glass J.I."/>
            <person name="Rusch D."/>
            <person name="Podicherti R."/>
            <person name="Tsui H.-C.T."/>
            <person name="Winkler M.E."/>
        </authorList>
    </citation>
    <scope>NUCLEOTIDE SEQUENCE</scope>
</reference>
<protein>
    <recommendedName>
        <fullName evidence="7">ACT domain-containing protein</fullName>
    </recommendedName>
</protein>
<accession>A0A381UX24</accession>
<dbReference type="GO" id="GO:0008773">
    <property type="term" value="F:[protein-PII] uridylyltransferase activity"/>
    <property type="evidence" value="ECO:0007669"/>
    <property type="project" value="InterPro"/>
</dbReference>
<keyword evidence="2" id="KW-0548">Nucleotidyltransferase</keyword>
<keyword evidence="6" id="KW-0175">Coiled coil</keyword>
<dbReference type="SUPFAM" id="SSF81301">
    <property type="entry name" value="Nucleotidyltransferase"/>
    <property type="match status" value="1"/>
</dbReference>
<evidence type="ECO:0000256" key="3">
    <source>
        <dbReference type="ARBA" id="ARBA00022801"/>
    </source>
</evidence>
<proteinExistence type="predicted"/>
<name>A0A381UX24_9ZZZZ</name>
<dbReference type="AlphaFoldDB" id="A0A381UX24"/>
<evidence type="ECO:0000313" key="8">
    <source>
        <dbReference type="EMBL" id="SVA31503.1"/>
    </source>
</evidence>
<dbReference type="SUPFAM" id="SSF109604">
    <property type="entry name" value="HD-domain/PDEase-like"/>
    <property type="match status" value="1"/>
</dbReference>
<keyword evidence="1" id="KW-0808">Transferase</keyword>
<dbReference type="InterPro" id="IPR043519">
    <property type="entry name" value="NT_sf"/>
</dbReference>
<evidence type="ECO:0000256" key="5">
    <source>
        <dbReference type="ARBA" id="ARBA00023268"/>
    </source>
</evidence>
<dbReference type="PANTHER" id="PTHR47320">
    <property type="entry name" value="BIFUNCTIONAL URIDYLYLTRANSFERASE/URIDYLYL-REMOVING ENZYME"/>
    <property type="match status" value="1"/>
</dbReference>
<dbReference type="InterPro" id="IPR013546">
    <property type="entry name" value="PII_UdlTrfase/GS_AdlTrfase"/>
</dbReference>
<sequence>MDTSFSPIENYPFLSQFLLPEDYENHQEYINELLTQLDEVWQRNKIQSKQTHEYLAARENVFAEVVLQYYQEHYRNLVEESLHTKNSFEILFKNTRLLDSIIQSAFEYAFSDLSILKKRINEDLKKEYQFAKKSLQGKNKKLSHTREEINKLETNNDDPDQRQLYKYYNSIKAELSNEIDQQNERLLKLEEQLPLIPKSELKREFLLNNFVIFARGGYGRAELSFASDKDLGYCLDTQQLNAAEAEICRQFIIHIEHLLRKAGIVTAHQYFEIDEDLSRFKEPSTIHTIPSILESRVLLGSINLANALKRKFFQILPYEAFVLSQIRAYEQREVPELNQMNIKENKGGLRSLQIPLWLAAATFGVFPSQTAEMLSLLIQKRIISPRQGFKLCQALEFFYDLRNFSATAKEFHFDDEARGSGLSDEDLQLNVINDSAERLYLLKKQRFQSIDDFDRYRLQMLNYIQYLSEAILQRLLDRTIVRTFSNFQVIVHLGKRLILEVHALEGLPQVPISLIFNDPCALLELFEYVSLSDYDLSFDLKDEMSELIGVLTPEVIKSNRTKIAKHFSTIMLAPFASNALSIMFEICEPIDEDNLPNTLIGCFIPETNKMRFLLRNLSVHQHTVCIHSLKALDQVQKELYRLKNDYPELHQYLEPKHIIALKWGVLFHDLGKIDPHADHEVSGTSVAVQALEKIGYQDQELFTLVSLLIVHHSTLVQLSKTSAYFDQALQNFFEIADRNLINIILIYLCNISDFSTVNDSNIHSTRGLRSFFDETYRVFAEMRSSKIQGDSMDFINTYLDVKKNDLESDTRIDLLINRSLSENLESVLFTPLKKINPEEMKLLEKSEDELQILWRDLKLGSLDKLGTDQTTDKLIRTIRKSISKKTLELLTERHNPMINWFFAAFPNRFLLSSPPDMLAENLSIFNQLDRPAIVNVITNARGKLNGLLIYVHDQPQIHSRIAYTLKLKHINIESAKINQIQFASGQVAFCYYLKVSVSEEDNVIFPRELENSIKRNNPPPLNLNSQTFLYNTKLHLEYLEDDKKGYIISELNNKSSGDFPLWNSKSLDKTDFSRLDKNFLRIKITAEDAPMVYYKMVNAFDHVNVPIQQAVISTIGHQVIDTFYILPSDHEKIVGSDFEESLKQVLRSPSEI</sequence>
<feature type="coiled-coil region" evidence="6">
    <location>
        <begin position="121"/>
        <end position="192"/>
    </location>
</feature>
<keyword evidence="3" id="KW-0378">Hydrolase</keyword>
<organism evidence="8">
    <name type="scientific">marine metagenome</name>
    <dbReference type="NCBI Taxonomy" id="408172"/>
    <lineage>
        <taxon>unclassified sequences</taxon>
        <taxon>metagenomes</taxon>
        <taxon>ecological metagenomes</taxon>
    </lineage>
</organism>
<evidence type="ECO:0000256" key="6">
    <source>
        <dbReference type="SAM" id="Coils"/>
    </source>
</evidence>